<organism evidence="1 2">
    <name type="scientific">Trichinella pseudospiralis</name>
    <name type="common">Parasitic roundworm</name>
    <dbReference type="NCBI Taxonomy" id="6337"/>
    <lineage>
        <taxon>Eukaryota</taxon>
        <taxon>Metazoa</taxon>
        <taxon>Ecdysozoa</taxon>
        <taxon>Nematoda</taxon>
        <taxon>Enoplea</taxon>
        <taxon>Dorylaimia</taxon>
        <taxon>Trichinellida</taxon>
        <taxon>Trichinellidae</taxon>
        <taxon>Trichinella</taxon>
    </lineage>
</organism>
<sequence length="43" mass="5013">MSVRSARNNACTVVYRKQQKETEKLSLELQGKADQWRIDFGVK</sequence>
<proteinExistence type="predicted"/>
<accession>A0A0V1DM88</accession>
<dbReference type="AlphaFoldDB" id="A0A0V1DM88"/>
<evidence type="ECO:0000313" key="1">
    <source>
        <dbReference type="EMBL" id="KRY62565.1"/>
    </source>
</evidence>
<reference evidence="1 2" key="1">
    <citation type="submission" date="2015-01" db="EMBL/GenBank/DDBJ databases">
        <title>Evolution of Trichinella species and genotypes.</title>
        <authorList>
            <person name="Korhonen P.K."/>
            <person name="Edoardo P."/>
            <person name="Giuseppe L.R."/>
            <person name="Gasser R.B."/>
        </authorList>
    </citation>
    <scope>NUCLEOTIDE SEQUENCE [LARGE SCALE GENOMIC DNA]</scope>
    <source>
        <strain evidence="1">ISS13</strain>
    </source>
</reference>
<comment type="caution">
    <text evidence="1">The sequence shown here is derived from an EMBL/GenBank/DDBJ whole genome shotgun (WGS) entry which is preliminary data.</text>
</comment>
<dbReference type="Proteomes" id="UP000054632">
    <property type="component" value="Unassembled WGS sequence"/>
</dbReference>
<dbReference type="EMBL" id="JYDR01002115">
    <property type="protein sequence ID" value="KRY62565.1"/>
    <property type="molecule type" value="Genomic_DNA"/>
</dbReference>
<protein>
    <submittedName>
        <fullName evidence="1">Uncharacterized protein</fullName>
    </submittedName>
</protein>
<evidence type="ECO:0000313" key="2">
    <source>
        <dbReference type="Proteomes" id="UP000054632"/>
    </source>
</evidence>
<gene>
    <name evidence="1" type="ORF">T4A_2065</name>
</gene>
<name>A0A0V1DM88_TRIPS</name>